<dbReference type="Gene3D" id="3.40.190.10">
    <property type="entry name" value="Periplasmic binding protein-like II"/>
    <property type="match status" value="1"/>
</dbReference>
<evidence type="ECO:0000256" key="1">
    <source>
        <dbReference type="SAM" id="SignalP"/>
    </source>
</evidence>
<feature type="chain" id="PRO_5032691970" evidence="1">
    <location>
        <begin position="26"/>
        <end position="153"/>
    </location>
</feature>
<protein>
    <submittedName>
        <fullName evidence="2">Solute-binding protein</fullName>
    </submittedName>
</protein>
<dbReference type="Proteomes" id="UP000552954">
    <property type="component" value="Unassembled WGS sequence"/>
</dbReference>
<name>A0A849KN34_9BURK</name>
<dbReference type="EMBL" id="JABFCS010000001">
    <property type="protein sequence ID" value="NNU45273.1"/>
    <property type="molecule type" value="Genomic_DNA"/>
</dbReference>
<feature type="signal peptide" evidence="1">
    <location>
        <begin position="1"/>
        <end position="25"/>
    </location>
</feature>
<accession>A0A849KN34</accession>
<comment type="caution">
    <text evidence="2">The sequence shown here is derived from an EMBL/GenBank/DDBJ whole genome shotgun (WGS) entry which is preliminary data.</text>
</comment>
<keyword evidence="3" id="KW-1185">Reference proteome</keyword>
<dbReference type="SUPFAM" id="SSF53850">
    <property type="entry name" value="Periplasmic binding protein-like II"/>
    <property type="match status" value="1"/>
</dbReference>
<sequence length="153" mass="15329">MHTTAFLRSAALLAIGWGLGFAAAAADVTVFAAPALKPVLAAMAPVFEKRTGNKMVVISAPVDAVAQRIRAGETFDLAVLPPALLEALGSDGAVSDGSIIAVARDPAVPRSAGMYAAAVSTTASNSQPALSLLILLASEETQAVLKGHGLAAP</sequence>
<dbReference type="Pfam" id="PF13531">
    <property type="entry name" value="SBP_bac_11"/>
    <property type="match status" value="1"/>
</dbReference>
<evidence type="ECO:0000313" key="2">
    <source>
        <dbReference type="EMBL" id="NNU45273.1"/>
    </source>
</evidence>
<evidence type="ECO:0000313" key="3">
    <source>
        <dbReference type="Proteomes" id="UP000552954"/>
    </source>
</evidence>
<proteinExistence type="predicted"/>
<keyword evidence="1" id="KW-0732">Signal</keyword>
<dbReference type="AlphaFoldDB" id="A0A849KN34"/>
<reference evidence="2 3" key="2">
    <citation type="submission" date="2020-06" db="EMBL/GenBank/DDBJ databases">
        <title>Ramlibacter rhizophilus sp. nov., isolated from rhizosphere soil of national flower Mugunghwa from South Korea.</title>
        <authorList>
            <person name="Zheng-Fei Y."/>
            <person name="Huan T."/>
        </authorList>
    </citation>
    <scope>NUCLEOTIDE SEQUENCE [LARGE SCALE GENOMIC DNA]</scope>
    <source>
        <strain evidence="2 3">B156</strain>
    </source>
</reference>
<reference evidence="2 3" key="1">
    <citation type="submission" date="2020-05" db="EMBL/GenBank/DDBJ databases">
        <authorList>
            <person name="Khan S.A."/>
            <person name="Jeon C.O."/>
            <person name="Chun B.H."/>
        </authorList>
    </citation>
    <scope>NUCLEOTIDE SEQUENCE [LARGE SCALE GENOMIC DNA]</scope>
    <source>
        <strain evidence="2 3">B156</strain>
    </source>
</reference>
<organism evidence="2 3">
    <name type="scientific">Ramlibacter montanisoli</name>
    <dbReference type="NCBI Taxonomy" id="2732512"/>
    <lineage>
        <taxon>Bacteria</taxon>
        <taxon>Pseudomonadati</taxon>
        <taxon>Pseudomonadota</taxon>
        <taxon>Betaproteobacteria</taxon>
        <taxon>Burkholderiales</taxon>
        <taxon>Comamonadaceae</taxon>
        <taxon>Ramlibacter</taxon>
    </lineage>
</organism>
<gene>
    <name evidence="2" type="ORF">HK415_22150</name>
</gene>
<dbReference type="RefSeq" id="WP_171562972.1">
    <property type="nucleotide sequence ID" value="NZ_JABFCS010000001.1"/>
</dbReference>